<sequence>MSRSLGRGGGSRMEDGPLQCNTPLGPRDVNQCLDRETLVGDDTQQEDKAFTDVQEPIIITFPESTEEKRRENVKAPMPYLKLFSFRR</sequence>
<accession>A0AAD8C2M3</accession>
<dbReference type="EMBL" id="JASAOG010000016">
    <property type="protein sequence ID" value="KAK0064628.1"/>
    <property type="molecule type" value="Genomic_DNA"/>
</dbReference>
<evidence type="ECO:0000313" key="3">
    <source>
        <dbReference type="Proteomes" id="UP001233172"/>
    </source>
</evidence>
<comment type="caution">
    <text evidence="2">The sequence shown here is derived from an EMBL/GenBank/DDBJ whole genome shotgun (WGS) entry which is preliminary data.</text>
</comment>
<evidence type="ECO:0000256" key="1">
    <source>
        <dbReference type="SAM" id="MobiDB-lite"/>
    </source>
</evidence>
<feature type="region of interest" description="Disordered" evidence="1">
    <location>
        <begin position="1"/>
        <end position="29"/>
    </location>
</feature>
<reference evidence="2" key="1">
    <citation type="journal article" date="2023" name="PLoS Negl. Trop. Dis.">
        <title>A genome sequence for Biomphalaria pfeifferi, the major vector snail for the human-infecting parasite Schistosoma mansoni.</title>
        <authorList>
            <person name="Bu L."/>
            <person name="Lu L."/>
            <person name="Laidemitt M.R."/>
            <person name="Zhang S.M."/>
            <person name="Mutuku M."/>
            <person name="Mkoji G."/>
            <person name="Steinauer M."/>
            <person name="Loker E.S."/>
        </authorList>
    </citation>
    <scope>NUCLEOTIDE SEQUENCE</scope>
    <source>
        <strain evidence="2">KasaAsao</strain>
    </source>
</reference>
<feature type="compositionally biased region" description="Gly residues" evidence="1">
    <location>
        <begin position="1"/>
        <end position="11"/>
    </location>
</feature>
<gene>
    <name evidence="2" type="ORF">Bpfe_005717</name>
</gene>
<organism evidence="2 3">
    <name type="scientific">Biomphalaria pfeifferi</name>
    <name type="common">Bloodfluke planorb</name>
    <name type="synonym">Freshwater snail</name>
    <dbReference type="NCBI Taxonomy" id="112525"/>
    <lineage>
        <taxon>Eukaryota</taxon>
        <taxon>Metazoa</taxon>
        <taxon>Spiralia</taxon>
        <taxon>Lophotrochozoa</taxon>
        <taxon>Mollusca</taxon>
        <taxon>Gastropoda</taxon>
        <taxon>Heterobranchia</taxon>
        <taxon>Euthyneura</taxon>
        <taxon>Panpulmonata</taxon>
        <taxon>Hygrophila</taxon>
        <taxon>Lymnaeoidea</taxon>
        <taxon>Planorbidae</taxon>
        <taxon>Biomphalaria</taxon>
    </lineage>
</organism>
<keyword evidence="3" id="KW-1185">Reference proteome</keyword>
<dbReference type="AlphaFoldDB" id="A0AAD8C2M3"/>
<reference evidence="2" key="2">
    <citation type="submission" date="2023-04" db="EMBL/GenBank/DDBJ databases">
        <authorList>
            <person name="Bu L."/>
            <person name="Lu L."/>
            <person name="Laidemitt M.R."/>
            <person name="Zhang S.M."/>
            <person name="Mutuku M."/>
            <person name="Mkoji G."/>
            <person name="Steinauer M."/>
            <person name="Loker E.S."/>
        </authorList>
    </citation>
    <scope>NUCLEOTIDE SEQUENCE</scope>
    <source>
        <strain evidence="2">KasaAsao</strain>
        <tissue evidence="2">Whole Snail</tissue>
    </source>
</reference>
<dbReference type="Proteomes" id="UP001233172">
    <property type="component" value="Unassembled WGS sequence"/>
</dbReference>
<proteinExistence type="predicted"/>
<protein>
    <submittedName>
        <fullName evidence="2">Uncharacterized protein</fullName>
    </submittedName>
</protein>
<evidence type="ECO:0000313" key="2">
    <source>
        <dbReference type="EMBL" id="KAK0064628.1"/>
    </source>
</evidence>
<name>A0AAD8C2M3_BIOPF</name>